<protein>
    <submittedName>
        <fullName evidence="7">DNA repair protein RadC</fullName>
    </submittedName>
</protein>
<feature type="domain" description="MPN" evidence="6">
    <location>
        <begin position="51"/>
        <end position="173"/>
    </location>
</feature>
<dbReference type="CDD" id="cd08071">
    <property type="entry name" value="MPN_DUF2466"/>
    <property type="match status" value="1"/>
</dbReference>
<dbReference type="RefSeq" id="WP_345541608.1">
    <property type="nucleotide sequence ID" value="NZ_BAABGJ010000081.1"/>
</dbReference>
<dbReference type="NCBIfam" id="TIGR00608">
    <property type="entry name" value="radc"/>
    <property type="match status" value="1"/>
</dbReference>
<dbReference type="PROSITE" id="PS50249">
    <property type="entry name" value="MPN"/>
    <property type="match status" value="1"/>
</dbReference>
<gene>
    <name evidence="7" type="primary">radC_2</name>
    <name evidence="7" type="ORF">GCM10023165_51660</name>
</gene>
<evidence type="ECO:0000313" key="8">
    <source>
        <dbReference type="Proteomes" id="UP001500975"/>
    </source>
</evidence>
<dbReference type="Gene3D" id="3.40.140.10">
    <property type="entry name" value="Cytidine Deaminase, domain 2"/>
    <property type="match status" value="1"/>
</dbReference>
<dbReference type="PANTHER" id="PTHR30471:SF3">
    <property type="entry name" value="UPF0758 PROTEIN YEES-RELATED"/>
    <property type="match status" value="1"/>
</dbReference>
<organism evidence="7 8">
    <name type="scientific">Variovorax defluvii</name>
    <dbReference type="NCBI Taxonomy" id="913761"/>
    <lineage>
        <taxon>Bacteria</taxon>
        <taxon>Pseudomonadati</taxon>
        <taxon>Pseudomonadota</taxon>
        <taxon>Betaproteobacteria</taxon>
        <taxon>Burkholderiales</taxon>
        <taxon>Comamonadaceae</taxon>
        <taxon>Variovorax</taxon>
    </lineage>
</organism>
<keyword evidence="8" id="KW-1185">Reference proteome</keyword>
<dbReference type="InterPro" id="IPR001405">
    <property type="entry name" value="UPF0758"/>
</dbReference>
<sequence length="173" mass="18889">MSLDVEGPLPDRSDSALLVRDEQGRYRPATVDQILNAARRAIDQKLQRGASLNSSQAVKDYLQAKLGGFEHEVFSALFLDGQYRLIEYVEMFRGTIDVASVYPREVVKEALRLNTASVIFSHNHPSGSPEPSPADLALTRQLSTALATIDVRVLDHVIVAGAATLSFAELGLL</sequence>
<comment type="caution">
    <text evidence="7">The sequence shown here is derived from an EMBL/GenBank/DDBJ whole genome shotgun (WGS) entry which is preliminary data.</text>
</comment>
<dbReference type="InterPro" id="IPR025657">
    <property type="entry name" value="RadC_JAB"/>
</dbReference>
<evidence type="ECO:0000256" key="5">
    <source>
        <dbReference type="ARBA" id="ARBA00023049"/>
    </source>
</evidence>
<reference evidence="8" key="1">
    <citation type="journal article" date="2019" name="Int. J. Syst. Evol. Microbiol.">
        <title>The Global Catalogue of Microorganisms (GCM) 10K type strain sequencing project: providing services to taxonomists for standard genome sequencing and annotation.</title>
        <authorList>
            <consortium name="The Broad Institute Genomics Platform"/>
            <consortium name="The Broad Institute Genome Sequencing Center for Infectious Disease"/>
            <person name="Wu L."/>
            <person name="Ma J."/>
        </authorList>
    </citation>
    <scope>NUCLEOTIDE SEQUENCE [LARGE SCALE GENOMIC DNA]</scope>
    <source>
        <strain evidence="8">JCM 17804</strain>
    </source>
</reference>
<dbReference type="Pfam" id="PF04002">
    <property type="entry name" value="RadC"/>
    <property type="match status" value="1"/>
</dbReference>
<evidence type="ECO:0000259" key="6">
    <source>
        <dbReference type="PROSITE" id="PS50249"/>
    </source>
</evidence>
<accession>A0ABP8IFH7</accession>
<keyword evidence="1" id="KW-0645">Protease</keyword>
<keyword evidence="5" id="KW-0482">Metalloprotease</keyword>
<keyword evidence="2" id="KW-0479">Metal-binding</keyword>
<evidence type="ECO:0000313" key="7">
    <source>
        <dbReference type="EMBL" id="GAA4357589.1"/>
    </source>
</evidence>
<evidence type="ECO:0000256" key="2">
    <source>
        <dbReference type="ARBA" id="ARBA00022723"/>
    </source>
</evidence>
<keyword evidence="4" id="KW-0862">Zinc</keyword>
<evidence type="ECO:0000256" key="3">
    <source>
        <dbReference type="ARBA" id="ARBA00022801"/>
    </source>
</evidence>
<proteinExistence type="predicted"/>
<dbReference type="InterPro" id="IPR020891">
    <property type="entry name" value="UPF0758_CS"/>
</dbReference>
<evidence type="ECO:0000256" key="4">
    <source>
        <dbReference type="ARBA" id="ARBA00022833"/>
    </source>
</evidence>
<dbReference type="PROSITE" id="PS01302">
    <property type="entry name" value="UPF0758"/>
    <property type="match status" value="1"/>
</dbReference>
<dbReference type="InterPro" id="IPR037518">
    <property type="entry name" value="MPN"/>
</dbReference>
<evidence type="ECO:0000256" key="1">
    <source>
        <dbReference type="ARBA" id="ARBA00022670"/>
    </source>
</evidence>
<dbReference type="PANTHER" id="PTHR30471">
    <property type="entry name" value="DNA REPAIR PROTEIN RADC"/>
    <property type="match status" value="1"/>
</dbReference>
<name>A0ABP8IFH7_9BURK</name>
<dbReference type="Proteomes" id="UP001500975">
    <property type="component" value="Unassembled WGS sequence"/>
</dbReference>
<dbReference type="SUPFAM" id="SSF102712">
    <property type="entry name" value="JAB1/MPN domain"/>
    <property type="match status" value="1"/>
</dbReference>
<dbReference type="EMBL" id="BAABGJ010000081">
    <property type="protein sequence ID" value="GAA4357589.1"/>
    <property type="molecule type" value="Genomic_DNA"/>
</dbReference>
<keyword evidence="3" id="KW-0378">Hydrolase</keyword>